<reference evidence="6 7" key="2">
    <citation type="submission" date="2018-11" db="EMBL/GenBank/DDBJ databases">
        <authorList>
            <consortium name="Pathogen Informatics"/>
        </authorList>
    </citation>
    <scope>NUCLEOTIDE SEQUENCE [LARGE SCALE GENOMIC DNA]</scope>
    <source>
        <strain evidence="6 7">NST_G2</strain>
    </source>
</reference>
<dbReference type="AlphaFoldDB" id="A0A183SL26"/>
<dbReference type="Pfam" id="PF00853">
    <property type="entry name" value="Runt"/>
    <property type="match status" value="1"/>
</dbReference>
<dbReference type="GO" id="GO:0005524">
    <property type="term" value="F:ATP binding"/>
    <property type="evidence" value="ECO:0007669"/>
    <property type="project" value="InterPro"/>
</dbReference>
<dbReference type="GO" id="GO:0000981">
    <property type="term" value="F:DNA-binding transcription factor activity, RNA polymerase II-specific"/>
    <property type="evidence" value="ECO:0007669"/>
    <property type="project" value="TreeGrafter"/>
</dbReference>
<evidence type="ECO:0000256" key="3">
    <source>
        <dbReference type="ARBA" id="ARBA00023163"/>
    </source>
</evidence>
<evidence type="ECO:0000313" key="8">
    <source>
        <dbReference type="WBParaSite" id="SSLN_0000508301-mRNA-1"/>
    </source>
</evidence>
<dbReference type="GO" id="GO:0000978">
    <property type="term" value="F:RNA polymerase II cis-regulatory region sequence-specific DNA binding"/>
    <property type="evidence" value="ECO:0007669"/>
    <property type="project" value="TreeGrafter"/>
</dbReference>
<dbReference type="PRINTS" id="PR00967">
    <property type="entry name" value="ONCOGENEAML1"/>
</dbReference>
<dbReference type="PANTHER" id="PTHR11950:SF31">
    <property type="entry name" value="SEGMENTATION PROTEIN RUNT"/>
    <property type="match status" value="1"/>
</dbReference>
<dbReference type="InterPro" id="IPR013524">
    <property type="entry name" value="Runt_dom"/>
</dbReference>
<name>A0A183SL26_SCHSO</name>
<comment type="subcellular location">
    <subcellularLocation>
        <location evidence="1">Nucleus</location>
    </subcellularLocation>
</comment>
<dbReference type="InterPro" id="IPR012346">
    <property type="entry name" value="p53/RUNT-type_TF_DNA-bd_sf"/>
</dbReference>
<evidence type="ECO:0000256" key="4">
    <source>
        <dbReference type="ARBA" id="ARBA00023242"/>
    </source>
</evidence>
<dbReference type="PANTHER" id="PTHR11950">
    <property type="entry name" value="RUNT RELATED"/>
    <property type="match status" value="1"/>
</dbReference>
<dbReference type="PROSITE" id="PS51062">
    <property type="entry name" value="RUNT"/>
    <property type="match status" value="1"/>
</dbReference>
<proteinExistence type="predicted"/>
<dbReference type="Proteomes" id="UP000275846">
    <property type="component" value="Unassembled WGS sequence"/>
</dbReference>
<evidence type="ECO:0000256" key="1">
    <source>
        <dbReference type="ARBA" id="ARBA00004123"/>
    </source>
</evidence>
<dbReference type="GO" id="GO:0005634">
    <property type="term" value="C:nucleus"/>
    <property type="evidence" value="ECO:0007669"/>
    <property type="project" value="UniProtKB-SubCell"/>
</dbReference>
<dbReference type="WBParaSite" id="SSLN_0000508301-mRNA-1">
    <property type="protein sequence ID" value="SSLN_0000508301-mRNA-1"/>
    <property type="gene ID" value="SSLN_0000508301"/>
</dbReference>
<accession>A0A183SL26</accession>
<dbReference type="STRING" id="70667.A0A183SL26"/>
<keyword evidence="2" id="KW-0805">Transcription regulation</keyword>
<protein>
    <submittedName>
        <fullName evidence="8">Runt domain-containing protein</fullName>
    </submittedName>
</protein>
<organism evidence="8">
    <name type="scientific">Schistocephalus solidus</name>
    <name type="common">Tapeworm</name>
    <dbReference type="NCBI Taxonomy" id="70667"/>
    <lineage>
        <taxon>Eukaryota</taxon>
        <taxon>Metazoa</taxon>
        <taxon>Spiralia</taxon>
        <taxon>Lophotrochozoa</taxon>
        <taxon>Platyhelminthes</taxon>
        <taxon>Cestoda</taxon>
        <taxon>Eucestoda</taxon>
        <taxon>Diphyllobothriidea</taxon>
        <taxon>Diphyllobothriidae</taxon>
        <taxon>Schistocephalus</taxon>
    </lineage>
</organism>
<feature type="domain" description="Runt" evidence="5">
    <location>
        <begin position="59"/>
        <end position="187"/>
    </location>
</feature>
<dbReference type="InterPro" id="IPR000040">
    <property type="entry name" value="AML1_Runt"/>
</dbReference>
<evidence type="ECO:0000256" key="2">
    <source>
        <dbReference type="ARBA" id="ARBA00023015"/>
    </source>
</evidence>
<dbReference type="OrthoDB" id="10029800at2759"/>
<reference evidence="8" key="1">
    <citation type="submission" date="2016-06" db="UniProtKB">
        <authorList>
            <consortium name="WormBaseParasite"/>
        </authorList>
    </citation>
    <scope>IDENTIFICATION</scope>
</reference>
<gene>
    <name evidence="6" type="ORF">SSLN_LOCUS4924</name>
</gene>
<evidence type="ECO:0000259" key="5">
    <source>
        <dbReference type="PROSITE" id="PS51062"/>
    </source>
</evidence>
<dbReference type="InterPro" id="IPR008967">
    <property type="entry name" value="p53-like_TF_DNA-bd_sf"/>
</dbReference>
<keyword evidence="4" id="KW-0539">Nucleus</keyword>
<dbReference type="Gene3D" id="2.60.40.720">
    <property type="match status" value="1"/>
</dbReference>
<keyword evidence="3" id="KW-0804">Transcription</keyword>
<dbReference type="SUPFAM" id="SSF49417">
    <property type="entry name" value="p53-like transcription factors"/>
    <property type="match status" value="1"/>
</dbReference>
<sequence>MELILYMRSRQNTISTPHHTSPYITHELGMEKASLTRIQGNLGKLKFGHMSDILLAEYTLRRALHEHAGDLMVTGSPHILCSTLPKHWRSNKSLPTPFRVVSLIPVPDGTRVVLTAGNEERPFAELKNAVAIMQNQEARFNDLRFLGRSGRGKSFNVTITVESNPPQVGTYSRAIKVTVDGPRVPRNKYGKSNCICFILHH</sequence>
<evidence type="ECO:0000313" key="6">
    <source>
        <dbReference type="EMBL" id="VDL91309.1"/>
    </source>
</evidence>
<keyword evidence="7" id="KW-1185">Reference proteome</keyword>
<dbReference type="EMBL" id="UYSU01033054">
    <property type="protein sequence ID" value="VDL91309.1"/>
    <property type="molecule type" value="Genomic_DNA"/>
</dbReference>
<evidence type="ECO:0000313" key="7">
    <source>
        <dbReference type="Proteomes" id="UP000275846"/>
    </source>
</evidence>